<gene>
    <name evidence="3" type="ORF">P0Y55_11680</name>
</gene>
<keyword evidence="4" id="KW-1185">Reference proteome</keyword>
<feature type="domain" description="Sporulation membrane protein YtrI C-terminal" evidence="2">
    <location>
        <begin position="74"/>
        <end position="159"/>
    </location>
</feature>
<dbReference type="EMBL" id="CP119317">
    <property type="protein sequence ID" value="WEK53249.1"/>
    <property type="molecule type" value="Genomic_DNA"/>
</dbReference>
<name>A0AA95EU34_9BACL</name>
<evidence type="ECO:0000259" key="2">
    <source>
        <dbReference type="Pfam" id="PF26347"/>
    </source>
</evidence>
<evidence type="ECO:0000313" key="4">
    <source>
        <dbReference type="Proteomes" id="UP001178662"/>
    </source>
</evidence>
<feature type="transmembrane region" description="Helical" evidence="1">
    <location>
        <begin position="12"/>
        <end position="33"/>
    </location>
</feature>
<organism evidence="3 4">
    <name type="scientific">Candidatus Cohnella colombiensis</name>
    <dbReference type="NCBI Taxonomy" id="3121368"/>
    <lineage>
        <taxon>Bacteria</taxon>
        <taxon>Bacillati</taxon>
        <taxon>Bacillota</taxon>
        <taxon>Bacilli</taxon>
        <taxon>Bacillales</taxon>
        <taxon>Paenibacillaceae</taxon>
        <taxon>Cohnella</taxon>
    </lineage>
</organism>
<keyword evidence="1" id="KW-1133">Transmembrane helix</keyword>
<accession>A0AA95EU34</accession>
<keyword evidence="1" id="KW-0472">Membrane</keyword>
<dbReference type="AlphaFoldDB" id="A0AA95EU34"/>
<dbReference type="Proteomes" id="UP001178662">
    <property type="component" value="Chromosome"/>
</dbReference>
<dbReference type="InterPro" id="IPR058620">
    <property type="entry name" value="YtrI_C"/>
</dbReference>
<protein>
    <recommendedName>
        <fullName evidence="2">Sporulation membrane protein YtrI C-terminal domain-containing protein</fullName>
    </recommendedName>
</protein>
<proteinExistence type="predicted"/>
<evidence type="ECO:0000313" key="3">
    <source>
        <dbReference type="EMBL" id="WEK53249.1"/>
    </source>
</evidence>
<keyword evidence="1" id="KW-0812">Transmembrane</keyword>
<evidence type="ECO:0000256" key="1">
    <source>
        <dbReference type="SAM" id="Phobius"/>
    </source>
</evidence>
<sequence length="164" mass="19008">MRIPNFARFQRFMQLTAFFVCGMIVGSAIYSALLNDQYNLAIISNRELIDQLDSIKKELKQKEEIHKSNVIKRIVAHIEEQQGKSPIDKITEGELKKRLRADMEIFLGRSIYSIDSDAQLARILLESKVYEDIGDKDYEVNIMTILVVDNVLQIWVEVKLHLPK</sequence>
<dbReference type="Pfam" id="PF26347">
    <property type="entry name" value="YtrI_sporulation"/>
    <property type="match status" value="1"/>
</dbReference>
<reference evidence="3" key="1">
    <citation type="submission" date="2023-03" db="EMBL/GenBank/DDBJ databases">
        <title>Andean soil-derived lignocellulolytic bacterial consortium as a source of novel taxa and putative plastic-active enzymes.</title>
        <authorList>
            <person name="Diaz-Garcia L."/>
            <person name="Chuvochina M."/>
            <person name="Feuerriegel G."/>
            <person name="Bunk B."/>
            <person name="Sproer C."/>
            <person name="Streit W.R."/>
            <person name="Rodriguez L.M."/>
            <person name="Overmann J."/>
            <person name="Jimenez D.J."/>
        </authorList>
    </citation>
    <scope>NUCLEOTIDE SEQUENCE</scope>
    <source>
        <strain evidence="3">MAG 2441</strain>
    </source>
</reference>